<evidence type="ECO:0000313" key="5">
    <source>
        <dbReference type="Proteomes" id="UP000271554"/>
    </source>
</evidence>
<dbReference type="InterPro" id="IPR036513">
    <property type="entry name" value="STAS_dom_sf"/>
</dbReference>
<dbReference type="Proteomes" id="UP000271554">
    <property type="component" value="Chromosome"/>
</dbReference>
<dbReference type="GO" id="GO:0043856">
    <property type="term" value="F:anti-sigma factor antagonist activity"/>
    <property type="evidence" value="ECO:0007669"/>
    <property type="project" value="InterPro"/>
</dbReference>
<evidence type="ECO:0000259" key="3">
    <source>
        <dbReference type="PROSITE" id="PS50801"/>
    </source>
</evidence>
<evidence type="ECO:0000256" key="1">
    <source>
        <dbReference type="ARBA" id="ARBA00009013"/>
    </source>
</evidence>
<evidence type="ECO:0000256" key="2">
    <source>
        <dbReference type="RuleBase" id="RU003749"/>
    </source>
</evidence>
<evidence type="ECO:0000313" key="4">
    <source>
        <dbReference type="EMBL" id="AYG79117.1"/>
    </source>
</evidence>
<dbReference type="InterPro" id="IPR003658">
    <property type="entry name" value="Anti-sigma_ant"/>
</dbReference>
<feature type="domain" description="STAS" evidence="3">
    <location>
        <begin position="27"/>
        <end position="136"/>
    </location>
</feature>
<dbReference type="PANTHER" id="PTHR33495">
    <property type="entry name" value="ANTI-SIGMA FACTOR ANTAGONIST TM_1081-RELATED-RELATED"/>
    <property type="match status" value="1"/>
</dbReference>
<dbReference type="PANTHER" id="PTHR33495:SF2">
    <property type="entry name" value="ANTI-SIGMA FACTOR ANTAGONIST TM_1081-RELATED"/>
    <property type="match status" value="1"/>
</dbReference>
<gene>
    <name evidence="4" type="primary">rsbV_4</name>
    <name evidence="4" type="ORF">DWB77_01227</name>
</gene>
<name>A0A387HEJ9_9ACTN</name>
<dbReference type="EMBL" id="CP032698">
    <property type="protein sequence ID" value="AYG79117.1"/>
    <property type="molecule type" value="Genomic_DNA"/>
</dbReference>
<dbReference type="Pfam" id="PF01740">
    <property type="entry name" value="STAS"/>
    <property type="match status" value="1"/>
</dbReference>
<dbReference type="KEGG" id="shun:DWB77_01227"/>
<protein>
    <recommendedName>
        <fullName evidence="2">Anti-sigma factor antagonist</fullName>
    </recommendedName>
</protein>
<dbReference type="NCBIfam" id="TIGR00377">
    <property type="entry name" value="ant_ant_sig"/>
    <property type="match status" value="1"/>
</dbReference>
<dbReference type="PROSITE" id="PS50801">
    <property type="entry name" value="STAS"/>
    <property type="match status" value="1"/>
</dbReference>
<dbReference type="Gene3D" id="3.30.750.24">
    <property type="entry name" value="STAS domain"/>
    <property type="match status" value="1"/>
</dbReference>
<sequence length="137" mass="15314">MGIRDANAASGQRHSMAMPEISPVPYRHARSYLLHGVTVVEIRGTIDLSTVPEIQVHTDAATAPHRAEVIVDLRPVQFLDCSALGLLCRARRRAVERDGRLALVCVRPWHLRILEATGLKELFRPLATVEEALKRKH</sequence>
<dbReference type="AlphaFoldDB" id="A0A387HEJ9"/>
<keyword evidence="5" id="KW-1185">Reference proteome</keyword>
<dbReference type="SUPFAM" id="SSF52091">
    <property type="entry name" value="SpoIIaa-like"/>
    <property type="match status" value="1"/>
</dbReference>
<comment type="similarity">
    <text evidence="1 2">Belongs to the anti-sigma-factor antagonist family.</text>
</comment>
<accession>A0A387HEJ9</accession>
<organism evidence="4 5">
    <name type="scientific">Streptomyces hundungensis</name>
    <dbReference type="NCBI Taxonomy" id="1077946"/>
    <lineage>
        <taxon>Bacteria</taxon>
        <taxon>Bacillati</taxon>
        <taxon>Actinomycetota</taxon>
        <taxon>Actinomycetes</taxon>
        <taxon>Kitasatosporales</taxon>
        <taxon>Streptomycetaceae</taxon>
        <taxon>Streptomyces</taxon>
    </lineage>
</organism>
<dbReference type="CDD" id="cd07043">
    <property type="entry name" value="STAS_anti-anti-sigma_factors"/>
    <property type="match status" value="1"/>
</dbReference>
<reference evidence="4 5" key="1">
    <citation type="submission" date="2018-10" db="EMBL/GenBank/DDBJ databases">
        <title>Relationship between Morphology and Antimicrobial Activity in Streptomyces.</title>
        <authorList>
            <person name="Kang H.J."/>
            <person name="Kim S.B."/>
        </authorList>
    </citation>
    <scope>NUCLEOTIDE SEQUENCE [LARGE SCALE GENOMIC DNA]</scope>
    <source>
        <strain evidence="4 5">BH38</strain>
    </source>
</reference>
<dbReference type="InterPro" id="IPR002645">
    <property type="entry name" value="STAS_dom"/>
</dbReference>
<proteinExistence type="inferred from homology"/>